<feature type="signal peptide" evidence="1">
    <location>
        <begin position="1"/>
        <end position="19"/>
    </location>
</feature>
<protein>
    <submittedName>
        <fullName evidence="2">DUF4019 domain-containing protein</fullName>
    </submittedName>
</protein>
<dbReference type="EMBL" id="CP104694">
    <property type="protein sequence ID" value="UXI67755.1"/>
    <property type="molecule type" value="Genomic_DNA"/>
</dbReference>
<dbReference type="RefSeq" id="WP_261694725.1">
    <property type="nucleotide sequence ID" value="NZ_CP104694.1"/>
</dbReference>
<feature type="chain" id="PRO_5046525962" evidence="1">
    <location>
        <begin position="20"/>
        <end position="146"/>
    </location>
</feature>
<dbReference type="InterPro" id="IPR025091">
    <property type="entry name" value="DUF4019"/>
</dbReference>
<reference evidence="2" key="1">
    <citation type="submission" date="2022-09" db="EMBL/GenBank/DDBJ databases">
        <title>Tahibacter sp. nov., isolated from a fresh water.</title>
        <authorList>
            <person name="Baek J.H."/>
            <person name="Lee J.K."/>
            <person name="Kim J.M."/>
            <person name="Jeon C.O."/>
        </authorList>
    </citation>
    <scope>NUCLEOTIDE SEQUENCE</scope>
    <source>
        <strain evidence="2">W38</strain>
    </source>
</reference>
<keyword evidence="1" id="KW-0732">Signal</keyword>
<evidence type="ECO:0000313" key="2">
    <source>
        <dbReference type="EMBL" id="UXI67755.1"/>
    </source>
</evidence>
<keyword evidence="3" id="KW-1185">Reference proteome</keyword>
<name>A0ABY6BD52_9GAMM</name>
<dbReference type="Proteomes" id="UP001064632">
    <property type="component" value="Chromosome"/>
</dbReference>
<proteinExistence type="predicted"/>
<accession>A0ABY6BD52</accession>
<sequence>MRRTAAFLLIAALSAGAAAAEPIAEATMPQMKIAQQWLEKLDAGDYATAWRDADEKLRKKADMEKWKSGILRSRQSAQAINCRRALDFELLPDGDGINGLFLTEFEDGHSASERVTVVDDAQGIARVSGYRVGPPLSDRGPACAGK</sequence>
<gene>
    <name evidence="2" type="ORF">N4264_23980</name>
</gene>
<dbReference type="Pfam" id="PF13211">
    <property type="entry name" value="DUF4019"/>
    <property type="match status" value="1"/>
</dbReference>
<evidence type="ECO:0000313" key="3">
    <source>
        <dbReference type="Proteomes" id="UP001064632"/>
    </source>
</evidence>
<evidence type="ECO:0000256" key="1">
    <source>
        <dbReference type="SAM" id="SignalP"/>
    </source>
</evidence>
<organism evidence="2 3">
    <name type="scientific">Tahibacter amnicola</name>
    <dbReference type="NCBI Taxonomy" id="2976241"/>
    <lineage>
        <taxon>Bacteria</taxon>
        <taxon>Pseudomonadati</taxon>
        <taxon>Pseudomonadota</taxon>
        <taxon>Gammaproteobacteria</taxon>
        <taxon>Lysobacterales</taxon>
        <taxon>Rhodanobacteraceae</taxon>
        <taxon>Tahibacter</taxon>
    </lineage>
</organism>